<proteinExistence type="inferred from homology"/>
<evidence type="ECO:0000313" key="3">
    <source>
        <dbReference type="EMBL" id="ROT42480.1"/>
    </source>
</evidence>
<dbReference type="Pfam" id="PF05794">
    <property type="entry name" value="Tcp11"/>
    <property type="match status" value="1"/>
</dbReference>
<dbReference type="GO" id="GO:0010737">
    <property type="term" value="P:protein kinase A signaling"/>
    <property type="evidence" value="ECO:0007669"/>
    <property type="project" value="TreeGrafter"/>
</dbReference>
<feature type="region of interest" description="Disordered" evidence="2">
    <location>
        <begin position="1"/>
        <end position="96"/>
    </location>
</feature>
<dbReference type="PANTHER" id="PTHR12832:SF11">
    <property type="entry name" value="LD23868P"/>
    <property type="match status" value="1"/>
</dbReference>
<organism evidence="3 4">
    <name type="scientific">Sodiomyces alkalinus (strain CBS 110278 / VKM F-3762 / F11)</name>
    <name type="common">Alkaliphilic filamentous fungus</name>
    <dbReference type="NCBI Taxonomy" id="1314773"/>
    <lineage>
        <taxon>Eukaryota</taxon>
        <taxon>Fungi</taxon>
        <taxon>Dikarya</taxon>
        <taxon>Ascomycota</taxon>
        <taxon>Pezizomycotina</taxon>
        <taxon>Sordariomycetes</taxon>
        <taxon>Hypocreomycetidae</taxon>
        <taxon>Glomerellales</taxon>
        <taxon>Plectosphaerellaceae</taxon>
        <taxon>Sodiomyces</taxon>
    </lineage>
</organism>
<evidence type="ECO:0000256" key="2">
    <source>
        <dbReference type="SAM" id="MobiDB-lite"/>
    </source>
</evidence>
<feature type="compositionally biased region" description="Polar residues" evidence="2">
    <location>
        <begin position="16"/>
        <end position="25"/>
    </location>
</feature>
<reference evidence="3 4" key="1">
    <citation type="journal article" date="2018" name="Mol. Ecol.">
        <title>The obligate alkalophilic soda-lake fungus Sodiomyces alkalinus has shifted to a protein diet.</title>
        <authorList>
            <person name="Grum-Grzhimaylo A.A."/>
            <person name="Falkoski D.L."/>
            <person name="van den Heuvel J."/>
            <person name="Valero-Jimenez C.A."/>
            <person name="Min B."/>
            <person name="Choi I.G."/>
            <person name="Lipzen A."/>
            <person name="Daum C.G."/>
            <person name="Aanen D.K."/>
            <person name="Tsang A."/>
            <person name="Henrissat B."/>
            <person name="Bilanenko E.N."/>
            <person name="de Vries R.P."/>
            <person name="van Kan J.A.L."/>
            <person name="Grigoriev I.V."/>
            <person name="Debets A.J.M."/>
        </authorList>
    </citation>
    <scope>NUCLEOTIDE SEQUENCE [LARGE SCALE GENOMIC DNA]</scope>
    <source>
        <strain evidence="3 4">F11</strain>
    </source>
</reference>
<feature type="compositionally biased region" description="Polar residues" evidence="2">
    <location>
        <begin position="83"/>
        <end position="96"/>
    </location>
</feature>
<feature type="compositionally biased region" description="Gly residues" evidence="2">
    <location>
        <begin position="1"/>
        <end position="11"/>
    </location>
</feature>
<dbReference type="InterPro" id="IPR008862">
    <property type="entry name" value="Tcp11"/>
</dbReference>
<name>A0A3N2Q6V5_SODAK</name>
<dbReference type="OrthoDB" id="276323at2759"/>
<dbReference type="EMBL" id="ML119051">
    <property type="protein sequence ID" value="ROT42480.1"/>
    <property type="molecule type" value="Genomic_DNA"/>
</dbReference>
<dbReference type="PANTHER" id="PTHR12832">
    <property type="entry name" value="TESTIS-SPECIFIC PROTEIN PBS13 T-COMPLEX 11"/>
    <property type="match status" value="1"/>
</dbReference>
<gene>
    <name evidence="3" type="ORF">SODALDRAFT_266383</name>
</gene>
<dbReference type="GeneID" id="39575962"/>
<dbReference type="RefSeq" id="XP_028470286.1">
    <property type="nucleotide sequence ID" value="XM_028607484.1"/>
</dbReference>
<comment type="similarity">
    <text evidence="1">Belongs to the TCP11 family.</text>
</comment>
<evidence type="ECO:0000313" key="4">
    <source>
        <dbReference type="Proteomes" id="UP000272025"/>
    </source>
</evidence>
<dbReference type="Proteomes" id="UP000272025">
    <property type="component" value="Unassembled WGS sequence"/>
</dbReference>
<accession>A0A3N2Q6V5</accession>
<evidence type="ECO:0000256" key="1">
    <source>
        <dbReference type="ARBA" id="ARBA00010954"/>
    </source>
</evidence>
<dbReference type="AlphaFoldDB" id="A0A3N2Q6V5"/>
<protein>
    <submittedName>
        <fullName evidence="3">SOK1 protein</fullName>
    </submittedName>
</protein>
<sequence>MTSKQGAGGGIESNRRQLSTSARASNENEPTQETEDQPTTIKPAQSQKEETQFVQAPQGLPRNINPSSNAATPPTPSLPMSRAASTSSSVGGPTASTDGYFSHHTYATKPKPSLPLDPPVTKATMGELDISKINSNLKLRHDINFDAELHFRPNVEGDKGKRKGARTERFWNTLHEQLNMFVLDRQGFYETYGYRDDWCLPRLLKTVKDIIQTLVPGRDRVHLNEGLNVELLMQQFNKGTADLEKLAYWLAGVLKSHCAPMRDEWVDRMYQKLSKGNRNNDMGEIVRGLRGLLEVLEAMKLDVANHQIRSLRPILIEDTVLFEQRFFFRQMQEGHFDITPAGLWYRDSGRRYRGTVSPAAAQSFGEMAIFFEGLARLMRPSVDEKEIPTTFVFDEERLLRLRSNMLDAINLEICMRHYDDLERVSRSVSSLLSGFLARPDEDHAASRSRSFFGANASSYSGSSRPSSLAFSCAGSDTSSPRSSFVHQTQASAGPDAAEAKAKSRNLYNSLIALLETSPVESGHKSRWAALAPSLALQIFRYTNAPSDMLPAFEAKLQSHVTDVQSSLFREVEDQFNARLLAKLQRRVREFKGLPGFTLFSITTASRSNATGRVWDGDRDQQQLRISSLHSSLHPGSLLDGSGREARGDGAVEDMATRLAHLGVLHWRVWAQLAYAGDVDGDLGSDVQPGTNQI</sequence>
<keyword evidence="4" id="KW-1185">Reference proteome</keyword>